<dbReference type="RefSeq" id="XP_043140686.1">
    <property type="nucleotide sequence ID" value="XM_043283403.1"/>
</dbReference>
<keyword evidence="1" id="KW-0540">Nuclease</keyword>
<dbReference type="InterPro" id="IPR016191">
    <property type="entry name" value="Ribonuclease/ribotoxin"/>
</dbReference>
<organism evidence="4 5">
    <name type="scientific">Aspergillus chevalieri</name>
    <name type="common">Eurotium chevalieri</name>
    <dbReference type="NCBI Taxonomy" id="182096"/>
    <lineage>
        <taxon>Eukaryota</taxon>
        <taxon>Fungi</taxon>
        <taxon>Dikarya</taxon>
        <taxon>Ascomycota</taxon>
        <taxon>Pezizomycotina</taxon>
        <taxon>Eurotiomycetes</taxon>
        <taxon>Eurotiomycetidae</taxon>
        <taxon>Eurotiales</taxon>
        <taxon>Aspergillaceae</taxon>
        <taxon>Aspergillus</taxon>
        <taxon>Aspergillus subgen. Aspergillus</taxon>
    </lineage>
</organism>
<dbReference type="GO" id="GO:0004521">
    <property type="term" value="F:RNA endonuclease activity"/>
    <property type="evidence" value="ECO:0007669"/>
    <property type="project" value="InterPro"/>
</dbReference>
<sequence>MVQIKANMLLFLLAGSALAMPAKTPANNAASPGKTVQCTTDGKTIKIPENIAKDIAKKAPSGSQFVEDECTEKPEFSTFSSYPHQYHNGDPFDWDNHVCNSENVALLEFPIKDDNPAEMYPWKGIPRGDGKKPEKMKNIPCRVVYSATDGHYCGVMCHNSMKEGGEKGFHKCT</sequence>
<reference evidence="4" key="2">
    <citation type="submission" date="2021-02" db="EMBL/GenBank/DDBJ databases">
        <title>Aspergillus chevalieri M1 genome sequence.</title>
        <authorList>
            <person name="Kadooka C."/>
            <person name="Mori K."/>
            <person name="Futagami T."/>
        </authorList>
    </citation>
    <scope>NUCLEOTIDE SEQUENCE</scope>
    <source>
        <strain evidence="4">M1</strain>
    </source>
</reference>
<keyword evidence="3" id="KW-0732">Signal</keyword>
<dbReference type="Proteomes" id="UP000637239">
    <property type="component" value="Chromosome 8"/>
</dbReference>
<dbReference type="InterPro" id="IPR000026">
    <property type="entry name" value="N1-like"/>
</dbReference>
<dbReference type="KEGG" id="ache:ACHE_80073S"/>
<reference evidence="4" key="1">
    <citation type="submission" date="2021-01" db="EMBL/GenBank/DDBJ databases">
        <authorList>
            <consortium name="Aspergillus chevalieri M1 genome sequencing consortium"/>
            <person name="Kazuki M."/>
            <person name="Futagami T."/>
        </authorList>
    </citation>
    <scope>NUCLEOTIDE SEQUENCE</scope>
    <source>
        <strain evidence="4">M1</strain>
    </source>
</reference>
<evidence type="ECO:0000256" key="2">
    <source>
        <dbReference type="ARBA" id="ARBA00022801"/>
    </source>
</evidence>
<dbReference type="Pfam" id="PF00545">
    <property type="entry name" value="Ribonuclease"/>
    <property type="match status" value="1"/>
</dbReference>
<dbReference type="AlphaFoldDB" id="A0A7R7VWN9"/>
<dbReference type="EMBL" id="AP024423">
    <property type="protein sequence ID" value="BCR92173.1"/>
    <property type="molecule type" value="Genomic_DNA"/>
</dbReference>
<dbReference type="GO" id="GO:0016787">
    <property type="term" value="F:hydrolase activity"/>
    <property type="evidence" value="ECO:0007669"/>
    <property type="project" value="UniProtKB-KW"/>
</dbReference>
<name>A0A7R7VWN9_ASPCH</name>
<evidence type="ECO:0000313" key="5">
    <source>
        <dbReference type="Proteomes" id="UP000637239"/>
    </source>
</evidence>
<dbReference type="GO" id="GO:0003723">
    <property type="term" value="F:RNA binding"/>
    <property type="evidence" value="ECO:0007669"/>
    <property type="project" value="InterPro"/>
</dbReference>
<feature type="signal peptide" evidence="3">
    <location>
        <begin position="1"/>
        <end position="19"/>
    </location>
</feature>
<dbReference type="SUPFAM" id="SSF53933">
    <property type="entry name" value="Microbial ribonucleases"/>
    <property type="match status" value="1"/>
</dbReference>
<proteinExistence type="predicted"/>
<keyword evidence="5" id="KW-1185">Reference proteome</keyword>
<dbReference type="Gene3D" id="3.10.450.30">
    <property type="entry name" value="Microbial ribonucleases"/>
    <property type="match status" value="1"/>
</dbReference>
<evidence type="ECO:0000256" key="1">
    <source>
        <dbReference type="ARBA" id="ARBA00022722"/>
    </source>
</evidence>
<evidence type="ECO:0000313" key="4">
    <source>
        <dbReference type="EMBL" id="BCR92173.1"/>
    </source>
</evidence>
<evidence type="ECO:0000256" key="3">
    <source>
        <dbReference type="SAM" id="SignalP"/>
    </source>
</evidence>
<gene>
    <name evidence="4" type="ORF">ACHE_80073S</name>
</gene>
<keyword evidence="2" id="KW-0378">Hydrolase</keyword>
<protein>
    <submittedName>
        <fullName evidence="4">Uncharacterized protein</fullName>
    </submittedName>
</protein>
<feature type="chain" id="PRO_5031409676" evidence="3">
    <location>
        <begin position="20"/>
        <end position="173"/>
    </location>
</feature>
<accession>A0A7R7VWN9</accession>
<dbReference type="GeneID" id="66986522"/>